<accession>A0ABY5ZT76</accession>
<dbReference type="InterPro" id="IPR009045">
    <property type="entry name" value="Zn_M74/Hedgehog-like"/>
</dbReference>
<evidence type="ECO:0000313" key="2">
    <source>
        <dbReference type="Proteomes" id="UP001060414"/>
    </source>
</evidence>
<sequence>MRAAAVRLMQQLLVDEGFAPGPIDGKLGPQTYVEVDKALARDPSGLPQDWQAWSSRRKAVAFVQLQCKARAIEVGKIDGFWGPQTDYAADTLAFMLENGEPPRLWRDEVPLDINPNHWPKQREADLMEFFGPTGGNQVRLSLPYPHRLAWDLRTSVNAISCNAKVHDSLARVLHKVRDHYGLDGIRELHLDRWGGCLNVRKMRGGSQWSMHSWGIALDYDPERNQLRWGRDRAVFARPEYDAWWRFWEEEGWTSLGRSKNYDWMHIQATKL</sequence>
<proteinExistence type="predicted"/>
<keyword evidence="2" id="KW-1185">Reference proteome</keyword>
<organism evidence="1 2">
    <name type="scientific">Geoalkalibacter halelectricus</name>
    <dbReference type="NCBI Taxonomy" id="2847045"/>
    <lineage>
        <taxon>Bacteria</taxon>
        <taxon>Pseudomonadati</taxon>
        <taxon>Thermodesulfobacteriota</taxon>
        <taxon>Desulfuromonadia</taxon>
        <taxon>Desulfuromonadales</taxon>
        <taxon>Geoalkalibacteraceae</taxon>
        <taxon>Geoalkalibacter</taxon>
    </lineage>
</organism>
<name>A0ABY5ZT76_9BACT</name>
<evidence type="ECO:0000313" key="1">
    <source>
        <dbReference type="EMBL" id="UWZ81157.1"/>
    </source>
</evidence>
<protein>
    <submittedName>
        <fullName evidence="1">M15 family peptidase</fullName>
    </submittedName>
</protein>
<dbReference type="EMBL" id="CP092109">
    <property type="protein sequence ID" value="UWZ81157.1"/>
    <property type="molecule type" value="Genomic_DNA"/>
</dbReference>
<dbReference type="SUPFAM" id="SSF55166">
    <property type="entry name" value="Hedgehog/DD-peptidase"/>
    <property type="match status" value="1"/>
</dbReference>
<reference evidence="1" key="1">
    <citation type="journal article" date="2022" name="Environ. Microbiol.">
        <title>Geoalkalibacter halelectricus SAP #1 sp. nov. possessing extracellular electron transfer and mineral#reducing capabilities from a haloalkaline environment.</title>
        <authorList>
            <person name="Yadav S."/>
            <person name="Singh R."/>
            <person name="Sundharam S.S."/>
            <person name="Chaudhary S."/>
            <person name="Krishnamurthi S."/>
            <person name="Patil S.A."/>
        </authorList>
    </citation>
    <scope>NUCLEOTIDE SEQUENCE</scope>
    <source>
        <strain evidence="1">SAP-1</strain>
    </source>
</reference>
<dbReference type="Proteomes" id="UP001060414">
    <property type="component" value="Chromosome"/>
</dbReference>
<gene>
    <name evidence="1" type="ORF">L9S41_07105</name>
</gene>
<dbReference type="RefSeq" id="WP_260749530.1">
    <property type="nucleotide sequence ID" value="NZ_CP092109.1"/>
</dbReference>